<dbReference type="InterPro" id="IPR011990">
    <property type="entry name" value="TPR-like_helical_dom_sf"/>
</dbReference>
<evidence type="ECO:0000313" key="2">
    <source>
        <dbReference type="EMBL" id="KAF9493630.1"/>
    </source>
</evidence>
<dbReference type="AlphaFoldDB" id="A0A9P6DFF8"/>
<feature type="region of interest" description="Disordered" evidence="1">
    <location>
        <begin position="677"/>
        <end position="736"/>
    </location>
</feature>
<dbReference type="Gene3D" id="1.25.40.10">
    <property type="entry name" value="Tetratricopeptide repeat domain"/>
    <property type="match status" value="3"/>
</dbReference>
<name>A0A9P6DFF8_PLEER</name>
<proteinExistence type="predicted"/>
<dbReference type="EMBL" id="MU154583">
    <property type="protein sequence ID" value="KAF9493630.1"/>
    <property type="molecule type" value="Genomic_DNA"/>
</dbReference>
<evidence type="ECO:0000313" key="3">
    <source>
        <dbReference type="Proteomes" id="UP000807025"/>
    </source>
</evidence>
<comment type="caution">
    <text evidence="2">The sequence shown here is derived from an EMBL/GenBank/DDBJ whole genome shotgun (WGS) entry which is preliminary data.</text>
</comment>
<dbReference type="Proteomes" id="UP000807025">
    <property type="component" value="Unassembled WGS sequence"/>
</dbReference>
<keyword evidence="3" id="KW-1185">Reference proteome</keyword>
<reference evidence="2" key="1">
    <citation type="submission" date="2020-11" db="EMBL/GenBank/DDBJ databases">
        <authorList>
            <consortium name="DOE Joint Genome Institute"/>
            <person name="Ahrendt S."/>
            <person name="Riley R."/>
            <person name="Andreopoulos W."/>
            <person name="Labutti K."/>
            <person name="Pangilinan J."/>
            <person name="Ruiz-Duenas F.J."/>
            <person name="Barrasa J.M."/>
            <person name="Sanchez-Garcia M."/>
            <person name="Camarero S."/>
            <person name="Miyauchi S."/>
            <person name="Serrano A."/>
            <person name="Linde D."/>
            <person name="Babiker R."/>
            <person name="Drula E."/>
            <person name="Ayuso-Fernandez I."/>
            <person name="Pacheco R."/>
            <person name="Padilla G."/>
            <person name="Ferreira P."/>
            <person name="Barriuso J."/>
            <person name="Kellner H."/>
            <person name="Castanera R."/>
            <person name="Alfaro M."/>
            <person name="Ramirez L."/>
            <person name="Pisabarro A.G."/>
            <person name="Kuo A."/>
            <person name="Tritt A."/>
            <person name="Lipzen A."/>
            <person name="He G."/>
            <person name="Yan M."/>
            <person name="Ng V."/>
            <person name="Cullen D."/>
            <person name="Martin F."/>
            <person name="Rosso M.-N."/>
            <person name="Henrissat B."/>
            <person name="Hibbett D."/>
            <person name="Martinez A.T."/>
            <person name="Grigoriev I.V."/>
        </authorList>
    </citation>
    <scope>NUCLEOTIDE SEQUENCE</scope>
    <source>
        <strain evidence="2">ATCC 90797</strain>
    </source>
</reference>
<feature type="compositionally biased region" description="Basic and acidic residues" evidence="1">
    <location>
        <begin position="677"/>
        <end position="693"/>
    </location>
</feature>
<protein>
    <recommendedName>
        <fullName evidence="4">TPR-like protein</fullName>
    </recommendedName>
</protein>
<dbReference type="OrthoDB" id="3217196at2759"/>
<feature type="compositionally biased region" description="Basic and acidic residues" evidence="1">
    <location>
        <begin position="700"/>
        <end position="713"/>
    </location>
</feature>
<feature type="region of interest" description="Disordered" evidence="1">
    <location>
        <begin position="1"/>
        <end position="23"/>
    </location>
</feature>
<evidence type="ECO:0008006" key="4">
    <source>
        <dbReference type="Google" id="ProtNLM"/>
    </source>
</evidence>
<sequence>MAESMPHHGDLGSDQPAPHLTQSTEPLTTLSHTQVLENADLADDPAYLHAFALSLLPHFPDSAQDSIADPISLDDAIAALRRATDLTPDDHADKPTYLVALASAFSTRFDRLAGNDDIQGAIAALRRADALAPDAEADKPGWLSRLGTLLYTSYEQRGKNIADLEASISAFGRACTLTPDDACCASDRAARLFSLGSVHYELFARTKELEDLDGALESVRLANELTPVDDESKPLRLSVLSLMFHRRFQYRSDTRDRDASISMRRQAAACCPDDRATEKGYWLADLGGMLFLRFQTDGDPGDLSDAITALEQGTALLADTHVSKGMYLSLLLVTLQRRYELLADPTDLDSAVAAGRRALALDPSGLCQPQHLLAGVLHTRFVRTGAMEDLEEAITLSSQASELPCDDDASRVAQLSHLGLCLGLRFTHLDDPKDLERAIAVLRQVCELVPTSQAVQTNLGGMLHDRYERFGNARDLEDAIGVLRLANALGADADEPGHRVTCMNNLGSALWTRFKMLGERADPKDLDEAAGLLRQAEAHLPNNSPEKQLCLYNLACIYQTRCAASGDAGDIGEAIALLERTGGLATGDRAFEASCLGALGAALQTRYQLLDDVADLSSAIALLNEAVQLNSDGPPNLANLHNLAACLLARFERLEGEADLEEAVGLLERVAALTPEDHPEKRARAERTEDAARLLHSRRCPGDDGKHKEKERQNSSTRSVGEVKKKKKGGDKCVVM</sequence>
<organism evidence="2 3">
    <name type="scientific">Pleurotus eryngii</name>
    <name type="common">Boletus of the steppes</name>
    <dbReference type="NCBI Taxonomy" id="5323"/>
    <lineage>
        <taxon>Eukaryota</taxon>
        <taxon>Fungi</taxon>
        <taxon>Dikarya</taxon>
        <taxon>Basidiomycota</taxon>
        <taxon>Agaricomycotina</taxon>
        <taxon>Agaricomycetes</taxon>
        <taxon>Agaricomycetidae</taxon>
        <taxon>Agaricales</taxon>
        <taxon>Pleurotineae</taxon>
        <taxon>Pleurotaceae</taxon>
        <taxon>Pleurotus</taxon>
    </lineage>
</organism>
<evidence type="ECO:0000256" key="1">
    <source>
        <dbReference type="SAM" id="MobiDB-lite"/>
    </source>
</evidence>
<accession>A0A9P6DFF8</accession>
<feature type="compositionally biased region" description="Basic and acidic residues" evidence="1">
    <location>
        <begin position="1"/>
        <end position="11"/>
    </location>
</feature>
<dbReference type="SUPFAM" id="SSF81901">
    <property type="entry name" value="HCP-like"/>
    <property type="match status" value="2"/>
</dbReference>
<gene>
    <name evidence="2" type="ORF">BDN71DRAFT_1083374</name>
</gene>